<dbReference type="PANTHER" id="PTHR37984:SF5">
    <property type="entry name" value="PROTEIN NYNRIN-LIKE"/>
    <property type="match status" value="1"/>
</dbReference>
<dbReference type="InterPro" id="IPR000477">
    <property type="entry name" value="RT_dom"/>
</dbReference>
<dbReference type="GO" id="GO:0003964">
    <property type="term" value="F:RNA-directed DNA polymerase activity"/>
    <property type="evidence" value="ECO:0007669"/>
    <property type="project" value="UniProtKB-KW"/>
</dbReference>
<keyword evidence="3" id="KW-0548">Nucleotidyltransferase</keyword>
<dbReference type="Pfam" id="PF17919">
    <property type="entry name" value="RT_RNaseH_2"/>
    <property type="match status" value="1"/>
</dbReference>
<dbReference type="GO" id="GO:0008233">
    <property type="term" value="F:peptidase activity"/>
    <property type="evidence" value="ECO:0007669"/>
    <property type="project" value="UniProtKB-KW"/>
</dbReference>
<dbReference type="InterPro" id="IPR050951">
    <property type="entry name" value="Retrovirus_Pol_polyprotein"/>
</dbReference>
<dbReference type="GO" id="GO:0004519">
    <property type="term" value="F:endonuclease activity"/>
    <property type="evidence" value="ECO:0007669"/>
    <property type="project" value="UniProtKB-KW"/>
</dbReference>
<dbReference type="InterPro" id="IPR041577">
    <property type="entry name" value="RT_RNaseH_2"/>
</dbReference>
<keyword evidence="4" id="KW-0540">Nuclease</keyword>
<dbReference type="Proteomes" id="UP000092093">
    <property type="component" value="Unassembled WGS sequence"/>
</dbReference>
<dbReference type="FunFam" id="3.30.70.270:FF:000020">
    <property type="entry name" value="Transposon Tf2-6 polyprotein-like Protein"/>
    <property type="match status" value="1"/>
</dbReference>
<dbReference type="SUPFAM" id="SSF56672">
    <property type="entry name" value="DNA/RNA polymerases"/>
    <property type="match status" value="1"/>
</dbReference>
<gene>
    <name evidence="10" type="ORF">AN484_26040</name>
</gene>
<dbReference type="EMBL" id="LJOW01000350">
    <property type="protein sequence ID" value="OBQ35839.1"/>
    <property type="molecule type" value="Genomic_DNA"/>
</dbReference>
<comment type="caution">
    <text evidence="10">The sequence shown here is derived from an EMBL/GenBank/DDBJ whole genome shotgun (WGS) entry which is preliminary data.</text>
</comment>
<keyword evidence="7" id="KW-0695">RNA-directed DNA polymerase</keyword>
<keyword evidence="2" id="KW-0808">Transferase</keyword>
<dbReference type="PANTHER" id="PTHR37984">
    <property type="entry name" value="PROTEIN CBG26694"/>
    <property type="match status" value="1"/>
</dbReference>
<dbReference type="GO" id="GO:0006508">
    <property type="term" value="P:proteolysis"/>
    <property type="evidence" value="ECO:0007669"/>
    <property type="project" value="UniProtKB-KW"/>
</dbReference>
<dbReference type="Pfam" id="PF00078">
    <property type="entry name" value="RVT_1"/>
    <property type="match status" value="1"/>
</dbReference>
<keyword evidence="8" id="KW-0511">Multifunctional enzyme</keyword>
<reference evidence="10 11" key="1">
    <citation type="submission" date="2015-09" db="EMBL/GenBank/DDBJ databases">
        <title>Aphanizomenon flos-aquae WA102.</title>
        <authorList>
            <person name="Driscoll C."/>
        </authorList>
    </citation>
    <scope>NUCLEOTIDE SEQUENCE [LARGE SCALE GENOMIC DNA]</scope>
    <source>
        <strain evidence="10">WA102</strain>
    </source>
</reference>
<evidence type="ECO:0000256" key="7">
    <source>
        <dbReference type="ARBA" id="ARBA00022918"/>
    </source>
</evidence>
<evidence type="ECO:0000259" key="9">
    <source>
        <dbReference type="PROSITE" id="PS50878"/>
    </source>
</evidence>
<feature type="non-terminal residue" evidence="10">
    <location>
        <position position="1"/>
    </location>
</feature>
<dbReference type="CDD" id="cd09274">
    <property type="entry name" value="RNase_HI_RT_Ty3"/>
    <property type="match status" value="1"/>
</dbReference>
<evidence type="ECO:0000256" key="4">
    <source>
        <dbReference type="ARBA" id="ARBA00022722"/>
    </source>
</evidence>
<evidence type="ECO:0000256" key="1">
    <source>
        <dbReference type="ARBA" id="ARBA00022670"/>
    </source>
</evidence>
<evidence type="ECO:0000256" key="6">
    <source>
        <dbReference type="ARBA" id="ARBA00022801"/>
    </source>
</evidence>
<sequence>PVFAKARRLDVDKLRIAQAEFAALESAGIIRRSKSPWASPLHMVPKKDGSWRPCGDYRRLNTVTTPDRYPLPNMQDLSNGLFGCTTFSKLDLVKGYHQIPIAATDIPKTAIITPFGLFEYVFMPFGLSNAAQTFQRTMDQLVQHLPYAFAYLDDTRVGSVDRRKHLEHLDQLFAIMAENGLSINIDKCVFAVSNLEILGHTISATGTTPLPAHTAAIGECPRPTDIKQLQRYLGMVNFYRRFIPRAAQVLKPLTDLLKGGGKTVEWSAAAENAFLLSKKAVSAAVPLHHPDPSAELSLATDASDSHIGGVLHQKVNNLWQPLGFFSKKLSATECRYSTFDRELLAAYLSIRHFLHMLQGRSFQLWTDHKPLLAAMTRISPPISPRQQRHLAFISEFNVLLVYVPGPENVVADFLSRPPQVPEATTAAAAATPVDFQALAAAQLTCKETQQLLTSNSLQIVYQDIGDLQLAGDASTGVFRPLVPVQFRHN</sequence>
<dbReference type="CDD" id="cd01647">
    <property type="entry name" value="RT_LTR"/>
    <property type="match status" value="1"/>
</dbReference>
<accession>A0A1B7WFC9</accession>
<dbReference type="Gene3D" id="3.30.70.270">
    <property type="match status" value="2"/>
</dbReference>
<evidence type="ECO:0000256" key="8">
    <source>
        <dbReference type="ARBA" id="ARBA00023268"/>
    </source>
</evidence>
<organism evidence="10 11">
    <name type="scientific">Aphanizomenon flos-aquae WA102</name>
    <dbReference type="NCBI Taxonomy" id="1710896"/>
    <lineage>
        <taxon>Bacteria</taxon>
        <taxon>Bacillati</taxon>
        <taxon>Cyanobacteriota</taxon>
        <taxon>Cyanophyceae</taxon>
        <taxon>Nostocales</taxon>
        <taxon>Aphanizomenonaceae</taxon>
        <taxon>Aphanizomenon</taxon>
    </lineage>
</organism>
<feature type="non-terminal residue" evidence="10">
    <location>
        <position position="489"/>
    </location>
</feature>
<dbReference type="FunFam" id="3.10.10.10:FF:000007">
    <property type="entry name" value="Retrovirus-related Pol polyprotein from transposon 17.6-like Protein"/>
    <property type="match status" value="1"/>
</dbReference>
<dbReference type="InterPro" id="IPR043502">
    <property type="entry name" value="DNA/RNA_pol_sf"/>
</dbReference>
<dbReference type="PROSITE" id="PS50878">
    <property type="entry name" value="RT_POL"/>
    <property type="match status" value="1"/>
</dbReference>
<name>A0A1B7WFC9_APHFL</name>
<evidence type="ECO:0000313" key="11">
    <source>
        <dbReference type="Proteomes" id="UP000092093"/>
    </source>
</evidence>
<dbReference type="Gene3D" id="3.10.10.10">
    <property type="entry name" value="HIV Type 1 Reverse Transcriptase, subunit A, domain 1"/>
    <property type="match status" value="1"/>
</dbReference>
<evidence type="ECO:0000256" key="5">
    <source>
        <dbReference type="ARBA" id="ARBA00022759"/>
    </source>
</evidence>
<evidence type="ECO:0000256" key="2">
    <source>
        <dbReference type="ARBA" id="ARBA00022679"/>
    </source>
</evidence>
<keyword evidence="6" id="KW-0378">Hydrolase</keyword>
<dbReference type="InterPro" id="IPR043128">
    <property type="entry name" value="Rev_trsase/Diguanyl_cyclase"/>
</dbReference>
<evidence type="ECO:0000256" key="3">
    <source>
        <dbReference type="ARBA" id="ARBA00022695"/>
    </source>
</evidence>
<dbReference type="AlphaFoldDB" id="A0A1B7WFC9"/>
<evidence type="ECO:0000313" key="10">
    <source>
        <dbReference type="EMBL" id="OBQ35839.1"/>
    </source>
</evidence>
<proteinExistence type="predicted"/>
<feature type="domain" description="Reverse transcriptase" evidence="9">
    <location>
        <begin position="25"/>
        <end position="202"/>
    </location>
</feature>
<keyword evidence="1" id="KW-0645">Protease</keyword>
<keyword evidence="5" id="KW-0255">Endonuclease</keyword>
<protein>
    <recommendedName>
        <fullName evidence="9">Reverse transcriptase domain-containing protein</fullName>
    </recommendedName>
</protein>